<dbReference type="EMBL" id="BSDZ01000024">
    <property type="protein sequence ID" value="GLI65563.1"/>
    <property type="molecule type" value="Genomic_DNA"/>
</dbReference>
<protein>
    <submittedName>
        <fullName evidence="1">Uncharacterized protein</fullName>
    </submittedName>
</protein>
<proteinExistence type="predicted"/>
<dbReference type="Proteomes" id="UP001165090">
    <property type="component" value="Unassembled WGS sequence"/>
</dbReference>
<name>A0ABQ5S807_9CHLO</name>
<reference evidence="1 2" key="1">
    <citation type="journal article" date="2023" name="IScience">
        <title>Expanded male sex-determining region conserved during the evolution of homothallism in the green alga Volvox.</title>
        <authorList>
            <person name="Yamamoto K."/>
            <person name="Matsuzaki R."/>
            <person name="Mahakham W."/>
            <person name="Heman W."/>
            <person name="Sekimoto H."/>
            <person name="Kawachi M."/>
            <person name="Minakuchi Y."/>
            <person name="Toyoda A."/>
            <person name="Nozaki H."/>
        </authorList>
    </citation>
    <scope>NUCLEOTIDE SEQUENCE [LARGE SCALE GENOMIC DNA]</scope>
    <source>
        <strain evidence="1 2">NIES-4468</strain>
    </source>
</reference>
<gene>
    <name evidence="1" type="ORF">VaNZ11_009035</name>
</gene>
<feature type="non-terminal residue" evidence="1">
    <location>
        <position position="1"/>
    </location>
</feature>
<comment type="caution">
    <text evidence="1">The sequence shown here is derived from an EMBL/GenBank/DDBJ whole genome shotgun (WGS) entry which is preliminary data.</text>
</comment>
<keyword evidence="2" id="KW-1185">Reference proteome</keyword>
<organism evidence="1 2">
    <name type="scientific">Volvox africanus</name>
    <dbReference type="NCBI Taxonomy" id="51714"/>
    <lineage>
        <taxon>Eukaryota</taxon>
        <taxon>Viridiplantae</taxon>
        <taxon>Chlorophyta</taxon>
        <taxon>core chlorophytes</taxon>
        <taxon>Chlorophyceae</taxon>
        <taxon>CS clade</taxon>
        <taxon>Chlamydomonadales</taxon>
        <taxon>Volvocaceae</taxon>
        <taxon>Volvox</taxon>
    </lineage>
</organism>
<evidence type="ECO:0000313" key="2">
    <source>
        <dbReference type="Proteomes" id="UP001165090"/>
    </source>
</evidence>
<sequence length="185" mass="21473">LLRWSARCRLRQRQWALKGRPAGPLVAGQWPTTRSPAWRASAKETRVRESCGHWLTLTHTRTHSHSHSHTHTHTHTHTQIHIHKYTYTYTYTNTHTQIHIHIHIHKYTYTYTHSHRRTWGSAAMPVNDLWSACDHTVCEGQANPLTLHDHQSPAMVAAAAKASRSVTRQRLLESAEQPQHQHRAR</sequence>
<accession>A0ABQ5S807</accession>
<evidence type="ECO:0000313" key="1">
    <source>
        <dbReference type="EMBL" id="GLI65563.1"/>
    </source>
</evidence>